<evidence type="ECO:0000313" key="1">
    <source>
        <dbReference type="EMBL" id="MPM22558.1"/>
    </source>
</evidence>
<reference evidence="1" key="1">
    <citation type="submission" date="2019-08" db="EMBL/GenBank/DDBJ databases">
        <authorList>
            <person name="Kucharzyk K."/>
            <person name="Murdoch R.W."/>
            <person name="Higgins S."/>
            <person name="Loffler F."/>
        </authorList>
    </citation>
    <scope>NUCLEOTIDE SEQUENCE</scope>
</reference>
<sequence length="69" mass="7719">MRIRLAVHVVRHRHDVVAVKPVIGGFHKQRPVPVVRPDVGDGGIRPQNLPGNFAVHLRQPGRLLRRRGG</sequence>
<proteinExistence type="predicted"/>
<comment type="caution">
    <text evidence="1">The sequence shown here is derived from an EMBL/GenBank/DDBJ whole genome shotgun (WGS) entry which is preliminary data.</text>
</comment>
<dbReference type="EMBL" id="VSSQ01003832">
    <property type="protein sequence ID" value="MPM22558.1"/>
    <property type="molecule type" value="Genomic_DNA"/>
</dbReference>
<name>A0A644Y3J7_9ZZZZ</name>
<accession>A0A644Y3J7</accession>
<organism evidence="1">
    <name type="scientific">bioreactor metagenome</name>
    <dbReference type="NCBI Taxonomy" id="1076179"/>
    <lineage>
        <taxon>unclassified sequences</taxon>
        <taxon>metagenomes</taxon>
        <taxon>ecological metagenomes</taxon>
    </lineage>
</organism>
<gene>
    <name evidence="1" type="ORF">SDC9_69015</name>
</gene>
<dbReference type="AlphaFoldDB" id="A0A644Y3J7"/>
<protein>
    <submittedName>
        <fullName evidence="1">Uncharacterized protein</fullName>
    </submittedName>
</protein>